<dbReference type="InParanoid" id="B9NEI0"/>
<dbReference type="AlphaFoldDB" id="B9NEI0"/>
<dbReference type="Proteomes" id="UP000006729">
    <property type="component" value="Chromosome 5"/>
</dbReference>
<dbReference type="EMBL" id="CM009294">
    <property type="protein sequence ID" value="PNT37377.1"/>
    <property type="molecule type" value="Genomic_DNA"/>
</dbReference>
<accession>B9NEI0</accession>
<name>B9NEI0_POPTR</name>
<protein>
    <submittedName>
        <fullName evidence="1">Uncharacterized protein</fullName>
    </submittedName>
</protein>
<reference evidence="1 2" key="1">
    <citation type="journal article" date="2006" name="Science">
        <title>The genome of black cottonwood, Populus trichocarpa (Torr. &amp; Gray).</title>
        <authorList>
            <person name="Tuskan G.A."/>
            <person name="Difazio S."/>
            <person name="Jansson S."/>
            <person name="Bohlmann J."/>
            <person name="Grigoriev I."/>
            <person name="Hellsten U."/>
            <person name="Putnam N."/>
            <person name="Ralph S."/>
            <person name="Rombauts S."/>
            <person name="Salamov A."/>
            <person name="Schein J."/>
            <person name="Sterck L."/>
            <person name="Aerts A."/>
            <person name="Bhalerao R.R."/>
            <person name="Bhalerao R.P."/>
            <person name="Blaudez D."/>
            <person name="Boerjan W."/>
            <person name="Brun A."/>
            <person name="Brunner A."/>
            <person name="Busov V."/>
            <person name="Campbell M."/>
            <person name="Carlson J."/>
            <person name="Chalot M."/>
            <person name="Chapman J."/>
            <person name="Chen G.L."/>
            <person name="Cooper D."/>
            <person name="Coutinho P.M."/>
            <person name="Couturier J."/>
            <person name="Covert S."/>
            <person name="Cronk Q."/>
            <person name="Cunningham R."/>
            <person name="Davis J."/>
            <person name="Degroeve S."/>
            <person name="Dejardin A."/>
            <person name="Depamphilis C."/>
            <person name="Detter J."/>
            <person name="Dirks B."/>
            <person name="Dubchak I."/>
            <person name="Duplessis S."/>
            <person name="Ehlting J."/>
            <person name="Ellis B."/>
            <person name="Gendler K."/>
            <person name="Goodstein D."/>
            <person name="Gribskov M."/>
            <person name="Grimwood J."/>
            <person name="Groover A."/>
            <person name="Gunter L."/>
            <person name="Hamberger B."/>
            <person name="Heinze B."/>
            <person name="Helariutta Y."/>
            <person name="Henrissat B."/>
            <person name="Holligan D."/>
            <person name="Holt R."/>
            <person name="Huang W."/>
            <person name="Islam-Faridi N."/>
            <person name="Jones S."/>
            <person name="Jones-Rhoades M."/>
            <person name="Jorgensen R."/>
            <person name="Joshi C."/>
            <person name="Kangasjarvi J."/>
            <person name="Karlsson J."/>
            <person name="Kelleher C."/>
            <person name="Kirkpatrick R."/>
            <person name="Kirst M."/>
            <person name="Kohler A."/>
            <person name="Kalluri U."/>
            <person name="Larimer F."/>
            <person name="Leebens-Mack J."/>
            <person name="Leple J.C."/>
            <person name="Locascio P."/>
            <person name="Lou Y."/>
            <person name="Lucas S."/>
            <person name="Martin F."/>
            <person name="Montanini B."/>
            <person name="Napoli C."/>
            <person name="Nelson D.R."/>
            <person name="Nelson C."/>
            <person name="Nieminen K."/>
            <person name="Nilsson O."/>
            <person name="Pereda V."/>
            <person name="Peter G."/>
            <person name="Philippe R."/>
            <person name="Pilate G."/>
            <person name="Poliakov A."/>
            <person name="Razumovskaya J."/>
            <person name="Richardson P."/>
            <person name="Rinaldi C."/>
            <person name="Ritland K."/>
            <person name="Rouze P."/>
            <person name="Ryaboy D."/>
            <person name="Schmutz J."/>
            <person name="Schrader J."/>
            <person name="Segerman B."/>
            <person name="Shin H."/>
            <person name="Siddiqui A."/>
            <person name="Sterky F."/>
            <person name="Terry A."/>
            <person name="Tsai C.J."/>
            <person name="Uberbacher E."/>
            <person name="Unneberg P."/>
            <person name="Vahala J."/>
            <person name="Wall K."/>
            <person name="Wessler S."/>
            <person name="Yang G."/>
            <person name="Yin T."/>
            <person name="Douglas C."/>
            <person name="Marra M."/>
            <person name="Sandberg G."/>
            <person name="Van de Peer Y."/>
            <person name="Rokhsar D."/>
        </authorList>
    </citation>
    <scope>NUCLEOTIDE SEQUENCE [LARGE SCALE GENOMIC DNA]</scope>
    <source>
        <strain evidence="2">cv. Nisqually</strain>
    </source>
</reference>
<evidence type="ECO:0000313" key="2">
    <source>
        <dbReference type="Proteomes" id="UP000006729"/>
    </source>
</evidence>
<gene>
    <name evidence="1" type="ORF">POPTR_005G185100</name>
</gene>
<proteinExistence type="predicted"/>
<keyword evidence="2" id="KW-1185">Reference proteome</keyword>
<dbReference type="HOGENOM" id="CLU_1838559_0_0_1"/>
<sequence length="140" mass="14723">MENGPARSLVGGDEAVLWCCLWSVDGERAGSGGCGQKLPLLEVGCRREGWEEAAKGTPAGKVRTTSPKLVVEGIGCCCVTWWRPALMEAEGEEDAAEGKPSVLTGGFFRVVKGEDGELKWQGLSGSWFGFKGRGECAAAG</sequence>
<evidence type="ECO:0000313" key="1">
    <source>
        <dbReference type="EMBL" id="PNT37377.1"/>
    </source>
</evidence>
<organism evidence="1 2">
    <name type="scientific">Populus trichocarpa</name>
    <name type="common">Western balsam poplar</name>
    <name type="synonym">Populus balsamifera subsp. trichocarpa</name>
    <dbReference type="NCBI Taxonomy" id="3694"/>
    <lineage>
        <taxon>Eukaryota</taxon>
        <taxon>Viridiplantae</taxon>
        <taxon>Streptophyta</taxon>
        <taxon>Embryophyta</taxon>
        <taxon>Tracheophyta</taxon>
        <taxon>Spermatophyta</taxon>
        <taxon>Magnoliopsida</taxon>
        <taxon>eudicotyledons</taxon>
        <taxon>Gunneridae</taxon>
        <taxon>Pentapetalae</taxon>
        <taxon>rosids</taxon>
        <taxon>fabids</taxon>
        <taxon>Malpighiales</taxon>
        <taxon>Salicaceae</taxon>
        <taxon>Saliceae</taxon>
        <taxon>Populus</taxon>
    </lineage>
</organism>